<dbReference type="InterPro" id="IPR001412">
    <property type="entry name" value="aa-tRNA-synth_I_CS"/>
</dbReference>
<dbReference type="EMBL" id="FN668644">
    <property type="protein sequence ID" value="CBK21759.2"/>
    <property type="molecule type" value="Genomic_DNA"/>
</dbReference>
<keyword evidence="3 10" id="KW-0436">Ligase</keyword>
<dbReference type="GeneID" id="24919100"/>
<dbReference type="InterPro" id="IPR009008">
    <property type="entry name" value="Val/Leu/Ile-tRNA-synth_edit"/>
</dbReference>
<dbReference type="GO" id="GO:0005739">
    <property type="term" value="C:mitochondrion"/>
    <property type="evidence" value="ECO:0007669"/>
    <property type="project" value="TreeGrafter"/>
</dbReference>
<dbReference type="Pfam" id="PF08264">
    <property type="entry name" value="Anticodon_1"/>
    <property type="match status" value="1"/>
</dbReference>
<keyword evidence="4 10" id="KW-0547">Nucleotide-binding</keyword>
<dbReference type="PROSITE" id="PS00178">
    <property type="entry name" value="AA_TRNA_LIGASE_I"/>
    <property type="match status" value="1"/>
</dbReference>
<organism evidence="15">
    <name type="scientific">Blastocystis hominis</name>
    <dbReference type="NCBI Taxonomy" id="12968"/>
    <lineage>
        <taxon>Eukaryota</taxon>
        <taxon>Sar</taxon>
        <taxon>Stramenopiles</taxon>
        <taxon>Bigyra</taxon>
        <taxon>Opalozoa</taxon>
        <taxon>Opalinata</taxon>
        <taxon>Blastocystidae</taxon>
        <taxon>Blastocystis</taxon>
    </lineage>
</organism>
<dbReference type="Gene3D" id="3.40.50.620">
    <property type="entry name" value="HUPs"/>
    <property type="match status" value="2"/>
</dbReference>
<dbReference type="GO" id="GO:0002161">
    <property type="term" value="F:aminoacyl-tRNA deacylase activity"/>
    <property type="evidence" value="ECO:0007669"/>
    <property type="project" value="InterPro"/>
</dbReference>
<dbReference type="Pfam" id="PF09334">
    <property type="entry name" value="tRNA-synt_1g"/>
    <property type="match status" value="1"/>
</dbReference>
<dbReference type="InterPro" id="IPR009080">
    <property type="entry name" value="tRNAsynth_Ia_anticodon-bd"/>
</dbReference>
<evidence type="ECO:0000259" key="12">
    <source>
        <dbReference type="Pfam" id="PF08264"/>
    </source>
</evidence>
<evidence type="ECO:0000256" key="10">
    <source>
        <dbReference type="RuleBase" id="RU363035"/>
    </source>
</evidence>
<dbReference type="InterPro" id="IPR025709">
    <property type="entry name" value="Leu_tRNA-synth_edit"/>
</dbReference>
<feature type="domain" description="Methionyl/Leucyl tRNA synthetase" evidence="13">
    <location>
        <begin position="39"/>
        <end position="171"/>
    </location>
</feature>
<dbReference type="EC" id="6.1.1.4" evidence="2"/>
<dbReference type="SUPFAM" id="SSF47323">
    <property type="entry name" value="Anticodon-binding domain of a subclass of class I aminoacyl-tRNA synthetases"/>
    <property type="match status" value="1"/>
</dbReference>
<evidence type="ECO:0000313" key="15">
    <source>
        <dbReference type="EMBL" id="CBK21759.2"/>
    </source>
</evidence>
<dbReference type="GO" id="GO:0032543">
    <property type="term" value="P:mitochondrial translation"/>
    <property type="evidence" value="ECO:0007669"/>
    <property type="project" value="TreeGrafter"/>
</dbReference>
<dbReference type="GO" id="GO:0006429">
    <property type="term" value="P:leucyl-tRNA aminoacylation"/>
    <property type="evidence" value="ECO:0007669"/>
    <property type="project" value="InterPro"/>
</dbReference>
<comment type="catalytic activity">
    <reaction evidence="9">
        <text>tRNA(Leu) + L-leucine + ATP = L-leucyl-tRNA(Leu) + AMP + diphosphate</text>
        <dbReference type="Rhea" id="RHEA:11688"/>
        <dbReference type="Rhea" id="RHEA-COMP:9613"/>
        <dbReference type="Rhea" id="RHEA-COMP:9622"/>
        <dbReference type="ChEBI" id="CHEBI:30616"/>
        <dbReference type="ChEBI" id="CHEBI:33019"/>
        <dbReference type="ChEBI" id="CHEBI:57427"/>
        <dbReference type="ChEBI" id="CHEBI:78442"/>
        <dbReference type="ChEBI" id="CHEBI:78494"/>
        <dbReference type="ChEBI" id="CHEBI:456215"/>
        <dbReference type="EC" id="6.1.1.4"/>
    </reaction>
</comment>
<keyword evidence="6 10" id="KW-0648">Protein biosynthesis</keyword>
<dbReference type="Pfam" id="PF13603">
    <property type="entry name" value="tRNA-synt_1_2"/>
    <property type="match status" value="1"/>
</dbReference>
<evidence type="ECO:0000256" key="3">
    <source>
        <dbReference type="ARBA" id="ARBA00022598"/>
    </source>
</evidence>
<dbReference type="PANTHER" id="PTHR43740:SF2">
    <property type="entry name" value="LEUCINE--TRNA LIGASE, MITOCHONDRIAL"/>
    <property type="match status" value="1"/>
</dbReference>
<dbReference type="CDD" id="cd00812">
    <property type="entry name" value="LeuRS_core"/>
    <property type="match status" value="1"/>
</dbReference>
<evidence type="ECO:0000313" key="16">
    <source>
        <dbReference type="Proteomes" id="UP000008312"/>
    </source>
</evidence>
<dbReference type="InterPro" id="IPR014729">
    <property type="entry name" value="Rossmann-like_a/b/a_fold"/>
</dbReference>
<dbReference type="InterPro" id="IPR013155">
    <property type="entry name" value="M/V/L/I-tRNA-synth_anticd-bd"/>
</dbReference>
<dbReference type="GO" id="GO:0004823">
    <property type="term" value="F:leucine-tRNA ligase activity"/>
    <property type="evidence" value="ECO:0007669"/>
    <property type="project" value="UniProtKB-EC"/>
</dbReference>
<comment type="similarity">
    <text evidence="1 10">Belongs to the class-I aminoacyl-tRNA synthetase family.</text>
</comment>
<dbReference type="Proteomes" id="UP000008312">
    <property type="component" value="Unassembled WGS sequence"/>
</dbReference>
<keyword evidence="16" id="KW-1185">Reference proteome</keyword>
<evidence type="ECO:0000256" key="9">
    <source>
        <dbReference type="ARBA" id="ARBA00047469"/>
    </source>
</evidence>
<dbReference type="RefSeq" id="XP_012895807.1">
    <property type="nucleotide sequence ID" value="XM_013040353.1"/>
</dbReference>
<dbReference type="SUPFAM" id="SSF50677">
    <property type="entry name" value="ValRS/IleRS/LeuRS editing domain"/>
    <property type="match status" value="1"/>
</dbReference>
<dbReference type="OrthoDB" id="15954at2759"/>
<dbReference type="AlphaFoldDB" id="D8M120"/>
<evidence type="ECO:0000256" key="2">
    <source>
        <dbReference type="ARBA" id="ARBA00013164"/>
    </source>
</evidence>
<reference evidence="15" key="1">
    <citation type="submission" date="2010-02" db="EMBL/GenBank/DDBJ databases">
        <title>Sequencing and annotation of the Blastocystis hominis genome.</title>
        <authorList>
            <person name="Wincker P."/>
        </authorList>
    </citation>
    <scope>NUCLEOTIDE SEQUENCE</scope>
    <source>
        <strain evidence="15">Singapore isolate B</strain>
    </source>
</reference>
<dbReference type="PRINTS" id="PR00985">
    <property type="entry name" value="TRNASYNTHLEU"/>
</dbReference>
<dbReference type="OMA" id="GIEHACM"/>
<sequence length="840" mass="95120">MLKVAITGTKRIQHARLFACLRGFSTTAEEAKNCYVLPMFPYPSGKMHMGHVRVFSISDCISRYKAMNGYNVIHPMGWDAFGLPAENAAIERNIPPDIWTKNNVEEMRKQISGLNFRFNWDREVNTSTPEYYKWTQWLFLKLWEKGYVTRRNGLVNWDPVDHTVLANEQVDEEGRSWRSGALIERRTLTQWYVLTTKMSEKLLRGLDDLPNWPSVVKTAQRKWIGKSSGAEFTFSLASSDPKLNGIRVFTTHPETIYGVSFIGLSANHPVSLHFAETDSSLREFLRHVGKASFKIGQEQVDGYKLPLQALHPLTHKPIDVYVTNYVLSDYGEGAVMGVPSHDSRDAAFADRFHLPVLPVLTDSPSPTLCNSGPFSGLSVSEATKRLLAQAKQEGWGAAATNYRLRDWLVSRQRFWGAPVPAIHCEHCGVVPVPYQDLPVRLPAMHEGDVSKMCGSDAMSPLQRYDDWKTVSCPYCGNPHAQRDCDTLDTFMDSSWYFYRYLDPQNATAFCDPSKMKQFPVVNYYVGGSEHSIMHLLFARFVARFLFEQGLAPSPEPFDHLITQGMVLSSTYKDLVTGAYLPPERVEKDGKEWKAKETNHPVEMKYSKMSKSKYNGVDPVEVVTKYGGDAVRIGMLMQCPPANAFMYNSGIVNPATDMIKKLERVCQICVEGANPSGKKLDSNKLNSQHNKILHDMDKFDFHNVLSGVNIMLNDLLQGSYSKAYLDYVKRVVLFMAPFAPGKSEECWNQLIRGKCVSEKDGFDRQKWPQSMVSTNTMAIIQVNGKMKKTLNLESDHCEDMSDQVLVAHLEKNEVVKNLLSFTPRDIKVIRKGAKIVINYIK</sequence>
<gene>
    <name evidence="15" type="ORF">GSBLH_T00001877001</name>
</gene>
<evidence type="ECO:0000256" key="7">
    <source>
        <dbReference type="ARBA" id="ARBA00023146"/>
    </source>
</evidence>
<evidence type="ECO:0000256" key="4">
    <source>
        <dbReference type="ARBA" id="ARBA00022741"/>
    </source>
</evidence>
<dbReference type="NCBIfam" id="TIGR00396">
    <property type="entry name" value="leuS_bact"/>
    <property type="match status" value="1"/>
</dbReference>
<dbReference type="FunCoup" id="D8M120">
    <property type="interactions" value="232"/>
</dbReference>
<evidence type="ECO:0000256" key="8">
    <source>
        <dbReference type="ARBA" id="ARBA00030520"/>
    </source>
</evidence>
<dbReference type="InterPro" id="IPR002302">
    <property type="entry name" value="Leu-tRNA-ligase"/>
</dbReference>
<dbReference type="Gene3D" id="1.10.730.10">
    <property type="entry name" value="Isoleucyl-tRNA Synthetase, Domain 1"/>
    <property type="match status" value="1"/>
</dbReference>
<evidence type="ECO:0000259" key="14">
    <source>
        <dbReference type="Pfam" id="PF13603"/>
    </source>
</evidence>
<feature type="domain" description="Aminoacyl-tRNA synthetase class Ia" evidence="11">
    <location>
        <begin position="404"/>
        <end position="569"/>
    </location>
</feature>
<evidence type="ECO:0000256" key="1">
    <source>
        <dbReference type="ARBA" id="ARBA00005594"/>
    </source>
</evidence>
<evidence type="ECO:0000259" key="13">
    <source>
        <dbReference type="Pfam" id="PF09334"/>
    </source>
</evidence>
<dbReference type="InterPro" id="IPR015413">
    <property type="entry name" value="Methionyl/Leucyl_tRNA_Synth"/>
</dbReference>
<feature type="domain" description="Methionyl/Valyl/Leucyl/Isoleucyl-tRNA synthetase anticodon-binding" evidence="12">
    <location>
        <begin position="682"/>
        <end position="793"/>
    </location>
</feature>
<evidence type="ECO:0000256" key="6">
    <source>
        <dbReference type="ARBA" id="ARBA00022917"/>
    </source>
</evidence>
<proteinExistence type="inferred from homology"/>
<accession>D8M120</accession>
<protein>
    <recommendedName>
        <fullName evidence="2">leucine--tRNA ligase</fullName>
        <ecNumber evidence="2">6.1.1.4</ecNumber>
    </recommendedName>
    <alternativeName>
        <fullName evidence="8">Leucyl-tRNA synthetase</fullName>
    </alternativeName>
</protein>
<keyword evidence="7 10" id="KW-0030">Aminoacyl-tRNA synthetase</keyword>
<evidence type="ECO:0000256" key="5">
    <source>
        <dbReference type="ARBA" id="ARBA00022840"/>
    </source>
</evidence>
<feature type="domain" description="Leucyl-tRNA synthetase editing" evidence="14">
    <location>
        <begin position="221"/>
        <end position="387"/>
    </location>
</feature>
<dbReference type="InParanoid" id="D8M120"/>
<dbReference type="PANTHER" id="PTHR43740">
    <property type="entry name" value="LEUCYL-TRNA SYNTHETASE"/>
    <property type="match status" value="1"/>
</dbReference>
<dbReference type="SUPFAM" id="SSF52374">
    <property type="entry name" value="Nucleotidylyl transferase"/>
    <property type="match status" value="1"/>
</dbReference>
<dbReference type="Pfam" id="PF00133">
    <property type="entry name" value="tRNA-synt_1"/>
    <property type="match status" value="1"/>
</dbReference>
<keyword evidence="5 10" id="KW-0067">ATP-binding</keyword>
<dbReference type="GO" id="GO:0005524">
    <property type="term" value="F:ATP binding"/>
    <property type="evidence" value="ECO:0007669"/>
    <property type="project" value="UniProtKB-KW"/>
</dbReference>
<name>D8M120_BLAHO</name>
<dbReference type="InterPro" id="IPR002300">
    <property type="entry name" value="aa-tRNA-synth_Ia"/>
</dbReference>
<evidence type="ECO:0000259" key="11">
    <source>
        <dbReference type="Pfam" id="PF00133"/>
    </source>
</evidence>